<keyword evidence="6" id="KW-1185">Reference proteome</keyword>
<proteinExistence type="predicted"/>
<feature type="domain" description="4-O-methyl-glucuronoyl methylesterase-like" evidence="4">
    <location>
        <begin position="244"/>
        <end position="392"/>
    </location>
</feature>
<dbReference type="Proteomes" id="UP000319143">
    <property type="component" value="Unassembled WGS sequence"/>
</dbReference>
<comment type="caution">
    <text evidence="5">The sequence shown here is derived from an EMBL/GenBank/DDBJ whole genome shotgun (WGS) entry which is preliminary data.</text>
</comment>
<accession>A0A5C6D7Y7</accession>
<sequence>MGKWPQSIELAAWAGWLLLISATARLRILIMNLSLLGIIATALVLSVTLNAEEFVFEANYDESKIPAYELPDVLAGVTTADDWVAKRVEWYDLLSREMFGMAPPESQGATQFRSAADNTLVLDGKVLLRQLIVELAGKELNLALFLPKSATEKAVPVFLGYNFNGNHTVIDDPAVLLPQSWMRSTSDHQAHEKDRGTSASRWSIEQIVDGGFGLVTLYYGDVDPDFDDGFKNGVHEQLGIPAADQAASIATWAWALSRVVDVLEKVEEVDATKVAVFGHSRLGKTSLWAGASDERIALVISNDSGCGGAALSRRRIGETVWRINDSFPHWFCGNFKKYGNHEADMPFDNHVLLALVAPRPLYVASAEADQWADPKGEFLSCLHADPVYRLLGTEGLPTDTMPAVNEPVHGQIGYHMRSGKHDVTDFDWQQYVEFATRHLSKLGPR</sequence>
<evidence type="ECO:0000313" key="6">
    <source>
        <dbReference type="Proteomes" id="UP000319143"/>
    </source>
</evidence>
<dbReference type="InterPro" id="IPR054579">
    <property type="entry name" value="GCE-like_dom"/>
</dbReference>
<keyword evidence="1" id="KW-0719">Serine esterase</keyword>
<name>A0A5C6D7Y7_9BACT</name>
<protein>
    <recommendedName>
        <fullName evidence="4">4-O-methyl-glucuronoyl methylesterase-like domain-containing protein</fullName>
    </recommendedName>
</protein>
<dbReference type="AlphaFoldDB" id="A0A5C6D7Y7"/>
<dbReference type="SUPFAM" id="SSF53474">
    <property type="entry name" value="alpha/beta-Hydrolases"/>
    <property type="match status" value="1"/>
</dbReference>
<dbReference type="InterPro" id="IPR029058">
    <property type="entry name" value="AB_hydrolase_fold"/>
</dbReference>
<evidence type="ECO:0000256" key="1">
    <source>
        <dbReference type="ARBA" id="ARBA00022487"/>
    </source>
</evidence>
<organism evidence="5 6">
    <name type="scientific">Novipirellula artificiosorum</name>
    <dbReference type="NCBI Taxonomy" id="2528016"/>
    <lineage>
        <taxon>Bacteria</taxon>
        <taxon>Pseudomonadati</taxon>
        <taxon>Planctomycetota</taxon>
        <taxon>Planctomycetia</taxon>
        <taxon>Pirellulales</taxon>
        <taxon>Pirellulaceae</taxon>
        <taxon>Novipirellula</taxon>
    </lineage>
</organism>
<dbReference type="GO" id="GO:0052689">
    <property type="term" value="F:carboxylic ester hydrolase activity"/>
    <property type="evidence" value="ECO:0007669"/>
    <property type="project" value="UniProtKB-KW"/>
</dbReference>
<dbReference type="Gene3D" id="3.40.50.1820">
    <property type="entry name" value="alpha/beta hydrolase"/>
    <property type="match status" value="1"/>
</dbReference>
<keyword evidence="2" id="KW-0732">Signal</keyword>
<evidence type="ECO:0000313" key="5">
    <source>
        <dbReference type="EMBL" id="TWU31346.1"/>
    </source>
</evidence>
<reference evidence="5 6" key="1">
    <citation type="submission" date="2019-02" db="EMBL/GenBank/DDBJ databases">
        <title>Deep-cultivation of Planctomycetes and their phenomic and genomic characterization uncovers novel biology.</title>
        <authorList>
            <person name="Wiegand S."/>
            <person name="Jogler M."/>
            <person name="Boedeker C."/>
            <person name="Pinto D."/>
            <person name="Vollmers J."/>
            <person name="Rivas-Marin E."/>
            <person name="Kohn T."/>
            <person name="Peeters S.H."/>
            <person name="Heuer A."/>
            <person name="Rast P."/>
            <person name="Oberbeckmann S."/>
            <person name="Bunk B."/>
            <person name="Jeske O."/>
            <person name="Meyerdierks A."/>
            <person name="Storesund J.E."/>
            <person name="Kallscheuer N."/>
            <person name="Luecker S."/>
            <person name="Lage O.M."/>
            <person name="Pohl T."/>
            <person name="Merkel B.J."/>
            <person name="Hornburger P."/>
            <person name="Mueller R.-W."/>
            <person name="Bruemmer F."/>
            <person name="Labrenz M."/>
            <person name="Spormann A.M."/>
            <person name="Op Den Camp H."/>
            <person name="Overmann J."/>
            <person name="Amann R."/>
            <person name="Jetten M.S.M."/>
            <person name="Mascher T."/>
            <person name="Medema M.H."/>
            <person name="Devos D.P."/>
            <person name="Kaster A.-K."/>
            <person name="Ovreas L."/>
            <person name="Rohde M."/>
            <person name="Galperin M.Y."/>
            <person name="Jogler C."/>
        </authorList>
    </citation>
    <scope>NUCLEOTIDE SEQUENCE [LARGE SCALE GENOMIC DNA]</scope>
    <source>
        <strain evidence="5 6">Poly41</strain>
    </source>
</reference>
<gene>
    <name evidence="5" type="ORF">Poly41_62150</name>
</gene>
<keyword evidence="3" id="KW-0378">Hydrolase</keyword>
<evidence type="ECO:0000256" key="2">
    <source>
        <dbReference type="ARBA" id="ARBA00022729"/>
    </source>
</evidence>
<dbReference type="Pfam" id="PF22244">
    <property type="entry name" value="GCE_fung"/>
    <property type="match status" value="1"/>
</dbReference>
<evidence type="ECO:0000256" key="3">
    <source>
        <dbReference type="ARBA" id="ARBA00022801"/>
    </source>
</evidence>
<evidence type="ECO:0000259" key="4">
    <source>
        <dbReference type="Pfam" id="PF22244"/>
    </source>
</evidence>
<dbReference type="EMBL" id="SJPV01000017">
    <property type="protein sequence ID" value="TWU31346.1"/>
    <property type="molecule type" value="Genomic_DNA"/>
</dbReference>